<sequence>MKKLHLFLLPIVCLLCFASCEDTDSSPRGLLNLILVDSPAHWDSVFVEINGVNVEVLAEGRDTQSQTFFFEYKNGDKRIKVSDLVAGNALLLGRNELPVGQVIKTTILLGDNHSMYLDEKEYPLPLEDDASFEMVLESPLEIENGFSYDILLDIDLEKSIIQTSESPLSYELNPFFTLIKGAGTVDISGVLEPISLYPAIYLSTDQDTLTTHTDESGNYYFRVPPGSYRIYFDPKDEQYEDISFTLDMTISTDSVLEDVTFQLKP</sequence>
<evidence type="ECO:0000313" key="4">
    <source>
        <dbReference type="Proteomes" id="UP000248882"/>
    </source>
</evidence>
<dbReference type="InterPro" id="IPR008969">
    <property type="entry name" value="CarboxyPept-like_regulatory"/>
</dbReference>
<dbReference type="Gene3D" id="2.60.40.1120">
    <property type="entry name" value="Carboxypeptidase-like, regulatory domain"/>
    <property type="match status" value="1"/>
</dbReference>
<dbReference type="Pfam" id="PF14321">
    <property type="entry name" value="DUF4382"/>
    <property type="match status" value="1"/>
</dbReference>
<accession>A0A2W7RTM2</accession>
<reference evidence="3 4" key="1">
    <citation type="submission" date="2018-06" db="EMBL/GenBank/DDBJ databases">
        <title>Genomic Encyclopedia of Archaeal and Bacterial Type Strains, Phase II (KMG-II): from individual species to whole genera.</title>
        <authorList>
            <person name="Goeker M."/>
        </authorList>
    </citation>
    <scope>NUCLEOTIDE SEQUENCE [LARGE SCALE GENOMIC DNA]</scope>
    <source>
        <strain evidence="3 4">DSM 19830</strain>
    </source>
</reference>
<feature type="domain" description="DUF4382" evidence="2">
    <location>
        <begin position="29"/>
        <end position="174"/>
    </location>
</feature>
<dbReference type="InterPro" id="IPR025491">
    <property type="entry name" value="DUF4382"/>
</dbReference>
<keyword evidence="1" id="KW-0732">Signal</keyword>
<evidence type="ECO:0000259" key="2">
    <source>
        <dbReference type="Pfam" id="PF14321"/>
    </source>
</evidence>
<gene>
    <name evidence="3" type="ORF">LV85_00122</name>
</gene>
<dbReference type="AlphaFoldDB" id="A0A2W7RTM2"/>
<evidence type="ECO:0000256" key="1">
    <source>
        <dbReference type="SAM" id="SignalP"/>
    </source>
</evidence>
<dbReference type="OrthoDB" id="838241at2"/>
<comment type="caution">
    <text evidence="3">The sequence shown here is derived from an EMBL/GenBank/DDBJ whole genome shotgun (WGS) entry which is preliminary data.</text>
</comment>
<evidence type="ECO:0000313" key="3">
    <source>
        <dbReference type="EMBL" id="PZX57939.1"/>
    </source>
</evidence>
<keyword evidence="4" id="KW-1185">Reference proteome</keyword>
<feature type="chain" id="PRO_5015845130" evidence="1">
    <location>
        <begin position="19"/>
        <end position="265"/>
    </location>
</feature>
<dbReference type="RefSeq" id="WP_158531114.1">
    <property type="nucleotide sequence ID" value="NZ_QKZT01000001.1"/>
</dbReference>
<protein>
    <submittedName>
        <fullName evidence="3">Uncharacterized protein DUF4382</fullName>
    </submittedName>
</protein>
<dbReference type="SUPFAM" id="SSF49464">
    <property type="entry name" value="Carboxypeptidase regulatory domain-like"/>
    <property type="match status" value="1"/>
</dbReference>
<feature type="signal peptide" evidence="1">
    <location>
        <begin position="1"/>
        <end position="18"/>
    </location>
</feature>
<organism evidence="3 4">
    <name type="scientific">Algoriphagus chordae</name>
    <dbReference type="NCBI Taxonomy" id="237019"/>
    <lineage>
        <taxon>Bacteria</taxon>
        <taxon>Pseudomonadati</taxon>
        <taxon>Bacteroidota</taxon>
        <taxon>Cytophagia</taxon>
        <taxon>Cytophagales</taxon>
        <taxon>Cyclobacteriaceae</taxon>
        <taxon>Algoriphagus</taxon>
    </lineage>
</organism>
<proteinExistence type="predicted"/>
<dbReference type="EMBL" id="QKZT01000001">
    <property type="protein sequence ID" value="PZX57939.1"/>
    <property type="molecule type" value="Genomic_DNA"/>
</dbReference>
<dbReference type="Proteomes" id="UP000248882">
    <property type="component" value="Unassembled WGS sequence"/>
</dbReference>
<name>A0A2W7RTM2_9BACT</name>